<dbReference type="RefSeq" id="WP_354472395.1">
    <property type="nucleotide sequence ID" value="NZ_JBEPSB010000018.1"/>
</dbReference>
<proteinExistence type="predicted"/>
<accession>A0ABV2PMN9</accession>
<reference evidence="1 2" key="1">
    <citation type="submission" date="2024-06" db="EMBL/GenBank/DDBJ databases">
        <title>Sorghum-associated microbial communities from plants grown in Nebraska, USA.</title>
        <authorList>
            <person name="Schachtman D."/>
        </authorList>
    </citation>
    <scope>NUCLEOTIDE SEQUENCE [LARGE SCALE GENOMIC DNA]</scope>
    <source>
        <strain evidence="1 2">736</strain>
    </source>
</reference>
<protein>
    <recommendedName>
        <fullName evidence="3">Phage protein</fullName>
    </recommendedName>
</protein>
<comment type="caution">
    <text evidence="1">The sequence shown here is derived from an EMBL/GenBank/DDBJ whole genome shotgun (WGS) entry which is preliminary data.</text>
</comment>
<organism evidence="1 2">
    <name type="scientific">Lysinibacillus parviboronicapiens</name>
    <dbReference type="NCBI Taxonomy" id="436516"/>
    <lineage>
        <taxon>Bacteria</taxon>
        <taxon>Bacillati</taxon>
        <taxon>Bacillota</taxon>
        <taxon>Bacilli</taxon>
        <taxon>Bacillales</taxon>
        <taxon>Bacillaceae</taxon>
        <taxon>Lysinibacillus</taxon>
    </lineage>
</organism>
<evidence type="ECO:0000313" key="1">
    <source>
        <dbReference type="EMBL" id="MET4562213.1"/>
    </source>
</evidence>
<gene>
    <name evidence="1" type="ORF">ABIA69_003399</name>
</gene>
<evidence type="ECO:0008006" key="3">
    <source>
        <dbReference type="Google" id="ProtNLM"/>
    </source>
</evidence>
<evidence type="ECO:0000313" key="2">
    <source>
        <dbReference type="Proteomes" id="UP001549363"/>
    </source>
</evidence>
<sequence length="109" mass="12283">MGEKVKVSQKVVEAYRELLDKHEGNSLAVVYEWSEKILPHKTDSVLKDVDWFTFLALMTGGYEVIEVTPEEKIAEKLNGEIVSSMDSAFQEGIYYALNTLGIKIKGVNE</sequence>
<dbReference type="EMBL" id="JBEPSB010000018">
    <property type="protein sequence ID" value="MET4562213.1"/>
    <property type="molecule type" value="Genomic_DNA"/>
</dbReference>
<dbReference type="Proteomes" id="UP001549363">
    <property type="component" value="Unassembled WGS sequence"/>
</dbReference>
<name>A0ABV2PMN9_9BACI</name>
<keyword evidence="2" id="KW-1185">Reference proteome</keyword>